<name>A0A382TZZ1_9ZZZZ</name>
<dbReference type="EMBL" id="UINC01140459">
    <property type="protein sequence ID" value="SVD27619.1"/>
    <property type="molecule type" value="Genomic_DNA"/>
</dbReference>
<reference evidence="2" key="1">
    <citation type="submission" date="2018-05" db="EMBL/GenBank/DDBJ databases">
        <authorList>
            <person name="Lanie J.A."/>
            <person name="Ng W.-L."/>
            <person name="Kazmierczak K.M."/>
            <person name="Andrzejewski T.M."/>
            <person name="Davidsen T.M."/>
            <person name="Wayne K.J."/>
            <person name="Tettelin H."/>
            <person name="Glass J.I."/>
            <person name="Rusch D."/>
            <person name="Podicherti R."/>
            <person name="Tsui H.-C.T."/>
            <person name="Winkler M.E."/>
        </authorList>
    </citation>
    <scope>NUCLEOTIDE SEQUENCE</scope>
</reference>
<dbReference type="AlphaFoldDB" id="A0A382TZZ1"/>
<feature type="region of interest" description="Disordered" evidence="1">
    <location>
        <begin position="35"/>
        <end position="57"/>
    </location>
</feature>
<proteinExistence type="predicted"/>
<organism evidence="2">
    <name type="scientific">marine metagenome</name>
    <dbReference type="NCBI Taxonomy" id="408172"/>
    <lineage>
        <taxon>unclassified sequences</taxon>
        <taxon>metagenomes</taxon>
        <taxon>ecological metagenomes</taxon>
    </lineage>
</organism>
<gene>
    <name evidence="2" type="ORF">METZ01_LOCUS380473</name>
</gene>
<evidence type="ECO:0000256" key="1">
    <source>
        <dbReference type="SAM" id="MobiDB-lite"/>
    </source>
</evidence>
<dbReference type="SUPFAM" id="SSF69118">
    <property type="entry name" value="AhpD-like"/>
    <property type="match status" value="1"/>
</dbReference>
<sequence>RIALSRGLRDVEYVEMVGTVATIAGIDSFHRSLGMPAKELPVPRPGDPSRRRPTRARKDGAWVPMVAREDLDPEDADLYTKDRDGYVIRAMSLVPDEVRSLIDQSQSFYVRNLSNLTEGRSLSRPQIELIAARVSALNECFY</sequence>
<protein>
    <submittedName>
        <fullName evidence="2">Uncharacterized protein</fullName>
    </submittedName>
</protein>
<evidence type="ECO:0000313" key="2">
    <source>
        <dbReference type="EMBL" id="SVD27619.1"/>
    </source>
</evidence>
<accession>A0A382TZZ1</accession>
<dbReference type="InterPro" id="IPR029032">
    <property type="entry name" value="AhpD-like"/>
</dbReference>
<feature type="non-terminal residue" evidence="2">
    <location>
        <position position="1"/>
    </location>
</feature>